<evidence type="ECO:0000256" key="1">
    <source>
        <dbReference type="ARBA" id="ARBA00004418"/>
    </source>
</evidence>
<dbReference type="Gene3D" id="3.40.190.10">
    <property type="entry name" value="Periplasmic binding protein-like II"/>
    <property type="match status" value="2"/>
</dbReference>
<evidence type="ECO:0000313" key="6">
    <source>
        <dbReference type="EMBL" id="TRW46266.1"/>
    </source>
</evidence>
<dbReference type="PROSITE" id="PS51257">
    <property type="entry name" value="PROKAR_LIPOPROTEIN"/>
    <property type="match status" value="1"/>
</dbReference>
<comment type="similarity">
    <text evidence="2">Belongs to the bacterial solute-binding protein SsuA/TauA family.</text>
</comment>
<comment type="subcellular location">
    <subcellularLocation>
        <location evidence="1">Periplasm</location>
    </subcellularLocation>
</comment>
<feature type="domain" description="SsuA/THI5-like" evidence="5">
    <location>
        <begin position="60"/>
        <end position="271"/>
    </location>
</feature>
<proteinExistence type="inferred from homology"/>
<evidence type="ECO:0000256" key="3">
    <source>
        <dbReference type="ARBA" id="ARBA00022729"/>
    </source>
</evidence>
<evidence type="ECO:0000256" key="2">
    <source>
        <dbReference type="ARBA" id="ARBA00010742"/>
    </source>
</evidence>
<evidence type="ECO:0000256" key="4">
    <source>
        <dbReference type="SAM" id="SignalP"/>
    </source>
</evidence>
<protein>
    <submittedName>
        <fullName evidence="6">PhnD/SsuA/transferrin family substrate-binding protein</fullName>
    </submittedName>
</protein>
<name>A0A552WU76_9MICO</name>
<feature type="signal peptide" evidence="4">
    <location>
        <begin position="1"/>
        <end position="29"/>
    </location>
</feature>
<reference evidence="6 7" key="1">
    <citation type="submission" date="2019-07" db="EMBL/GenBank/DDBJ databases">
        <title>Georgenia wutianyii sp. nov. and Georgenia *** sp. nov. isolated from plateau pika (Ochotona curzoniae) in the Qinghai-Tibet plateau of China.</title>
        <authorList>
            <person name="Tian Z."/>
        </authorList>
    </citation>
    <scope>NUCLEOTIDE SEQUENCE [LARGE SCALE GENOMIC DNA]</scope>
    <source>
        <strain evidence="6 7">Z446</strain>
    </source>
</reference>
<gene>
    <name evidence="6" type="ORF">FJ693_05860</name>
</gene>
<keyword evidence="7" id="KW-1185">Reference proteome</keyword>
<accession>A0A552WU76</accession>
<comment type="caution">
    <text evidence="6">The sequence shown here is derived from an EMBL/GenBank/DDBJ whole genome shotgun (WGS) entry which is preliminary data.</text>
</comment>
<dbReference type="RefSeq" id="WP_143417595.1">
    <property type="nucleotide sequence ID" value="NZ_VJXR01000011.1"/>
</dbReference>
<evidence type="ECO:0000259" key="5">
    <source>
        <dbReference type="Pfam" id="PF09084"/>
    </source>
</evidence>
<dbReference type="PANTHER" id="PTHR30024">
    <property type="entry name" value="ALIPHATIC SULFONATES-BINDING PROTEIN-RELATED"/>
    <property type="match status" value="1"/>
</dbReference>
<evidence type="ECO:0000313" key="7">
    <source>
        <dbReference type="Proteomes" id="UP000318693"/>
    </source>
</evidence>
<dbReference type="Pfam" id="PF09084">
    <property type="entry name" value="NMT1"/>
    <property type="match status" value="1"/>
</dbReference>
<sequence length="332" mass="34953">MRNRTTVVSSLGLMASATLVLSACGTADADLDTTPPEGEAAQGEELTHVVVGALPILPTAGLQYGIEHGIFEEYGLDVELSTSQAGSALVPALVAGDVDFGTSNTVSIMVGIDAGLPIQVTSGFVRAWDEDAGEDITGVYTLPDSGIEDAADLEDRTVAVNSLKSVGDLTIRELVRQAGGDPDKVKFVELGYPDMPAALQSGQVDAVWEVEPFATKLEESGAELVAFNFLQIAPGVPTMVMMAAQDQDPELIEQFTTALTDVLNQAQADPDGVRAILPDLLGLDPALAETVRIEIFGTDINTDAVQVFADLALKDELVSEPVDIDRFDPELP</sequence>
<dbReference type="SUPFAM" id="SSF53850">
    <property type="entry name" value="Periplasmic binding protein-like II"/>
    <property type="match status" value="1"/>
</dbReference>
<dbReference type="GO" id="GO:0042597">
    <property type="term" value="C:periplasmic space"/>
    <property type="evidence" value="ECO:0007669"/>
    <property type="project" value="UniProtKB-SubCell"/>
</dbReference>
<dbReference type="AlphaFoldDB" id="A0A552WU76"/>
<organism evidence="6 7">
    <name type="scientific">Georgenia yuyongxinii</name>
    <dbReference type="NCBI Taxonomy" id="2589797"/>
    <lineage>
        <taxon>Bacteria</taxon>
        <taxon>Bacillati</taxon>
        <taxon>Actinomycetota</taxon>
        <taxon>Actinomycetes</taxon>
        <taxon>Micrococcales</taxon>
        <taxon>Bogoriellaceae</taxon>
        <taxon>Georgenia</taxon>
    </lineage>
</organism>
<feature type="chain" id="PRO_5022026972" evidence="4">
    <location>
        <begin position="30"/>
        <end position="332"/>
    </location>
</feature>
<dbReference type="InterPro" id="IPR015168">
    <property type="entry name" value="SsuA/THI5"/>
</dbReference>
<keyword evidence="3 4" id="KW-0732">Signal</keyword>
<dbReference type="EMBL" id="VJXR01000011">
    <property type="protein sequence ID" value="TRW46266.1"/>
    <property type="molecule type" value="Genomic_DNA"/>
</dbReference>
<dbReference type="PANTHER" id="PTHR30024:SF47">
    <property type="entry name" value="TAURINE-BINDING PERIPLASMIC PROTEIN"/>
    <property type="match status" value="1"/>
</dbReference>
<dbReference type="Proteomes" id="UP000318693">
    <property type="component" value="Unassembled WGS sequence"/>
</dbReference>